<feature type="transmembrane region" description="Helical" evidence="7">
    <location>
        <begin position="241"/>
        <end position="260"/>
    </location>
</feature>
<feature type="domain" description="ABC transporter" evidence="8">
    <location>
        <begin position="338"/>
        <end position="552"/>
    </location>
</feature>
<dbReference type="Gene3D" id="3.40.50.300">
    <property type="entry name" value="P-loop containing nucleotide triphosphate hydrolases"/>
    <property type="match status" value="1"/>
</dbReference>
<proteinExistence type="predicted"/>
<evidence type="ECO:0000256" key="7">
    <source>
        <dbReference type="SAM" id="Phobius"/>
    </source>
</evidence>
<dbReference type="RefSeq" id="WP_249311888.1">
    <property type="nucleotide sequence ID" value="NZ_JACRSU010000002.1"/>
</dbReference>
<comment type="subcellular location">
    <subcellularLocation>
        <location evidence="1">Cell membrane</location>
        <topology evidence="1">Multi-pass membrane protein</topology>
    </subcellularLocation>
</comment>
<dbReference type="GO" id="GO:0005524">
    <property type="term" value="F:ATP binding"/>
    <property type="evidence" value="ECO:0007669"/>
    <property type="project" value="UniProtKB-KW"/>
</dbReference>
<gene>
    <name evidence="10" type="ORF">H8698_07070</name>
</gene>
<dbReference type="Pfam" id="PF00005">
    <property type="entry name" value="ABC_tran"/>
    <property type="match status" value="1"/>
</dbReference>
<evidence type="ECO:0000259" key="8">
    <source>
        <dbReference type="PROSITE" id="PS50893"/>
    </source>
</evidence>
<keyword evidence="2 7" id="KW-0812">Transmembrane</keyword>
<keyword evidence="11" id="KW-1185">Reference proteome</keyword>
<dbReference type="InterPro" id="IPR003593">
    <property type="entry name" value="AAA+_ATPase"/>
</dbReference>
<dbReference type="GO" id="GO:0015421">
    <property type="term" value="F:ABC-type oligopeptide transporter activity"/>
    <property type="evidence" value="ECO:0007669"/>
    <property type="project" value="TreeGrafter"/>
</dbReference>
<dbReference type="Pfam" id="PF00664">
    <property type="entry name" value="ABC_membrane"/>
    <property type="match status" value="1"/>
</dbReference>
<keyword evidence="4 10" id="KW-0067">ATP-binding</keyword>
<reference evidence="10" key="1">
    <citation type="submission" date="2020-08" db="EMBL/GenBank/DDBJ databases">
        <title>Genome public.</title>
        <authorList>
            <person name="Liu C."/>
            <person name="Sun Q."/>
        </authorList>
    </citation>
    <scope>NUCLEOTIDE SEQUENCE</scope>
    <source>
        <strain evidence="10">H8</strain>
    </source>
</reference>
<keyword evidence="5 7" id="KW-1133">Transmembrane helix</keyword>
<dbReference type="SMART" id="SM00382">
    <property type="entry name" value="AAA"/>
    <property type="match status" value="1"/>
</dbReference>
<evidence type="ECO:0000256" key="1">
    <source>
        <dbReference type="ARBA" id="ARBA00004651"/>
    </source>
</evidence>
<dbReference type="InterPro" id="IPR036640">
    <property type="entry name" value="ABC1_TM_sf"/>
</dbReference>
<evidence type="ECO:0000259" key="9">
    <source>
        <dbReference type="PROSITE" id="PS50929"/>
    </source>
</evidence>
<dbReference type="PROSITE" id="PS50893">
    <property type="entry name" value="ABC_TRANSPORTER_2"/>
    <property type="match status" value="1"/>
</dbReference>
<evidence type="ECO:0000256" key="4">
    <source>
        <dbReference type="ARBA" id="ARBA00022840"/>
    </source>
</evidence>
<comment type="caution">
    <text evidence="10">The sequence shown here is derived from an EMBL/GenBank/DDBJ whole genome shotgun (WGS) entry which is preliminary data.</text>
</comment>
<evidence type="ECO:0000256" key="6">
    <source>
        <dbReference type="ARBA" id="ARBA00023136"/>
    </source>
</evidence>
<feature type="transmembrane region" description="Helical" evidence="7">
    <location>
        <begin position="21"/>
        <end position="42"/>
    </location>
</feature>
<dbReference type="GO" id="GO:0016887">
    <property type="term" value="F:ATP hydrolysis activity"/>
    <property type="evidence" value="ECO:0007669"/>
    <property type="project" value="InterPro"/>
</dbReference>
<dbReference type="EMBL" id="JACRSU010000002">
    <property type="protein sequence ID" value="MBC8540737.1"/>
    <property type="molecule type" value="Genomic_DNA"/>
</dbReference>
<dbReference type="SUPFAM" id="SSF52540">
    <property type="entry name" value="P-loop containing nucleoside triphosphate hydrolases"/>
    <property type="match status" value="1"/>
</dbReference>
<dbReference type="AlphaFoldDB" id="A0A926HUM8"/>
<evidence type="ECO:0000313" key="10">
    <source>
        <dbReference type="EMBL" id="MBC8540737.1"/>
    </source>
</evidence>
<dbReference type="PANTHER" id="PTHR43394">
    <property type="entry name" value="ATP-DEPENDENT PERMEASE MDL1, MITOCHONDRIAL"/>
    <property type="match status" value="1"/>
</dbReference>
<evidence type="ECO:0000256" key="2">
    <source>
        <dbReference type="ARBA" id="ARBA00022692"/>
    </source>
</evidence>
<dbReference type="Proteomes" id="UP000611762">
    <property type="component" value="Unassembled WGS sequence"/>
</dbReference>
<dbReference type="InterPro" id="IPR011527">
    <property type="entry name" value="ABC1_TM_dom"/>
</dbReference>
<organism evidence="10 11">
    <name type="scientific">Congzhengia minquanensis</name>
    <dbReference type="NCBI Taxonomy" id="2763657"/>
    <lineage>
        <taxon>Bacteria</taxon>
        <taxon>Bacillati</taxon>
        <taxon>Bacillota</taxon>
        <taxon>Clostridia</taxon>
        <taxon>Eubacteriales</taxon>
        <taxon>Oscillospiraceae</taxon>
        <taxon>Congzhengia</taxon>
    </lineage>
</organism>
<sequence length="552" mass="61374">MKRDGNSNKWIFNRIRSYIPRLIVLIIIVTVISYISVQFALVSKSLIDTATKQTEGSVFGSAVRLGVLLGIQLVLQVVYIRIHIKTSGKLAMSIRTDLFYLLMKKDFGEVAAIHSGEVLNRLISDVSLVAEKITEIIPNVVALVSTVVFSFVALYALDRQFAIACLAFGPVVLLAAYIYRKKIKDLHIKCRESDGKVRSFLQETIQNFLVIKAFGRERIMRSKSEELQYENFRLNVKRSTVGILANVMFFLAVTAGYYVALAWSVYRLSLGLITFGTVTAVLGLVGQLQSPFRELASLFPQYFMVLASVERLMELEELKDEVPQTILNEEELNHFKCIKFKNVDFSYNTVKVLKHVDLTVNKGEFVALCGSSGAGKSTLTKLILAVIKPDSGTVSLELDGGGEIAFSSGTRKLFSYVPQGNMILSGTVRDNITFADENPVEEKVLRAVKLAQLSEAVEKMPKGLDTVLGEKGHGLSEGQVQRIAIARALYYDAPVLLLDEATSALDIHTEEKLLFNLKQMTDKTCIVVSHRKEVMDACDKTYILQDGTLDVL</sequence>
<dbReference type="InterPro" id="IPR003439">
    <property type="entry name" value="ABC_transporter-like_ATP-bd"/>
</dbReference>
<dbReference type="CDD" id="cd07346">
    <property type="entry name" value="ABC_6TM_exporters"/>
    <property type="match status" value="1"/>
</dbReference>
<dbReference type="Gene3D" id="1.20.1560.10">
    <property type="entry name" value="ABC transporter type 1, transmembrane domain"/>
    <property type="match status" value="1"/>
</dbReference>
<evidence type="ECO:0000256" key="5">
    <source>
        <dbReference type="ARBA" id="ARBA00022989"/>
    </source>
</evidence>
<dbReference type="InterPro" id="IPR039421">
    <property type="entry name" value="Type_1_exporter"/>
</dbReference>
<dbReference type="PANTHER" id="PTHR43394:SF1">
    <property type="entry name" value="ATP-BINDING CASSETTE SUB-FAMILY B MEMBER 10, MITOCHONDRIAL"/>
    <property type="match status" value="1"/>
</dbReference>
<feature type="transmembrane region" description="Helical" evidence="7">
    <location>
        <begin position="136"/>
        <end position="155"/>
    </location>
</feature>
<evidence type="ECO:0000256" key="3">
    <source>
        <dbReference type="ARBA" id="ARBA00022741"/>
    </source>
</evidence>
<dbReference type="GO" id="GO:0005886">
    <property type="term" value="C:plasma membrane"/>
    <property type="evidence" value="ECO:0007669"/>
    <property type="project" value="UniProtKB-SubCell"/>
</dbReference>
<keyword evidence="3" id="KW-0547">Nucleotide-binding</keyword>
<feature type="transmembrane region" description="Helical" evidence="7">
    <location>
        <begin position="62"/>
        <end position="82"/>
    </location>
</feature>
<accession>A0A926HUM8</accession>
<dbReference type="PROSITE" id="PS50929">
    <property type="entry name" value="ABC_TM1F"/>
    <property type="match status" value="1"/>
</dbReference>
<feature type="domain" description="ABC transmembrane type-1" evidence="9">
    <location>
        <begin position="23"/>
        <end position="304"/>
    </location>
</feature>
<keyword evidence="6 7" id="KW-0472">Membrane</keyword>
<dbReference type="InterPro" id="IPR027417">
    <property type="entry name" value="P-loop_NTPase"/>
</dbReference>
<protein>
    <submittedName>
        <fullName evidence="10">ABC transporter ATP-binding protein</fullName>
    </submittedName>
</protein>
<dbReference type="SUPFAM" id="SSF90123">
    <property type="entry name" value="ABC transporter transmembrane region"/>
    <property type="match status" value="1"/>
</dbReference>
<evidence type="ECO:0000313" key="11">
    <source>
        <dbReference type="Proteomes" id="UP000611762"/>
    </source>
</evidence>
<name>A0A926HUM8_9FIRM</name>
<feature type="transmembrane region" description="Helical" evidence="7">
    <location>
        <begin position="161"/>
        <end position="179"/>
    </location>
</feature>